<comment type="similarity">
    <text evidence="1">Belongs to the thioesterase PaaI family.</text>
</comment>
<proteinExistence type="inferred from homology"/>
<name>A0ABT6XCY4_9GAMM</name>
<dbReference type="NCBIfam" id="TIGR00369">
    <property type="entry name" value="unchar_dom_1"/>
    <property type="match status" value="1"/>
</dbReference>
<dbReference type="CDD" id="cd03443">
    <property type="entry name" value="PaaI_thioesterase"/>
    <property type="match status" value="1"/>
</dbReference>
<keyword evidence="5" id="KW-1185">Reference proteome</keyword>
<reference evidence="4 5" key="1">
    <citation type="submission" date="2023-05" db="EMBL/GenBank/DDBJ databases">
        <title>Lysobacter sp. strain LF1 Genome sequencing and assembly.</title>
        <authorList>
            <person name="Jung Y."/>
        </authorList>
    </citation>
    <scope>NUCLEOTIDE SEQUENCE [LARGE SCALE GENOMIC DNA]</scope>
    <source>
        <strain evidence="4 5">LF1</strain>
    </source>
</reference>
<sequence>MNETPSAPRRSPFRSASTVDDLNALSRGTAMEPLGIVFTEIGPDYVRGTMPVDARTHQPYGLLHGGASVLLAETLGSSAGNLSCGEGEVCVGIEINANHLRAVRDGVVTGTARPLHVGSRTQVWEIRIEDERGRLVCISRLTLAVVARD</sequence>
<dbReference type="Pfam" id="PF03061">
    <property type="entry name" value="4HBT"/>
    <property type="match status" value="1"/>
</dbReference>
<keyword evidence="2" id="KW-0378">Hydrolase</keyword>
<accession>A0ABT6XCY4</accession>
<comment type="caution">
    <text evidence="4">The sequence shown here is derived from an EMBL/GenBank/DDBJ whole genome shotgun (WGS) entry which is preliminary data.</text>
</comment>
<dbReference type="InterPro" id="IPR006683">
    <property type="entry name" value="Thioestr_dom"/>
</dbReference>
<dbReference type="Proteomes" id="UP001321580">
    <property type="component" value="Unassembled WGS sequence"/>
</dbReference>
<dbReference type="PANTHER" id="PTHR43240">
    <property type="entry name" value="1,4-DIHYDROXY-2-NAPHTHOYL-COA THIOESTERASE 1"/>
    <property type="match status" value="1"/>
</dbReference>
<organism evidence="4 5">
    <name type="scientific">Lysobacter stagni</name>
    <dbReference type="NCBI Taxonomy" id="3045172"/>
    <lineage>
        <taxon>Bacteria</taxon>
        <taxon>Pseudomonadati</taxon>
        <taxon>Pseudomonadota</taxon>
        <taxon>Gammaproteobacteria</taxon>
        <taxon>Lysobacterales</taxon>
        <taxon>Lysobacteraceae</taxon>
        <taxon>Lysobacter</taxon>
    </lineage>
</organism>
<dbReference type="PANTHER" id="PTHR43240:SF5">
    <property type="entry name" value="1,4-DIHYDROXY-2-NAPHTHOYL-COA THIOESTERASE 1"/>
    <property type="match status" value="1"/>
</dbReference>
<evidence type="ECO:0000259" key="3">
    <source>
        <dbReference type="Pfam" id="PF03061"/>
    </source>
</evidence>
<evidence type="ECO:0000313" key="5">
    <source>
        <dbReference type="Proteomes" id="UP001321580"/>
    </source>
</evidence>
<dbReference type="InterPro" id="IPR003736">
    <property type="entry name" value="PAAI_dom"/>
</dbReference>
<dbReference type="Gene3D" id="3.10.129.10">
    <property type="entry name" value="Hotdog Thioesterase"/>
    <property type="match status" value="1"/>
</dbReference>
<dbReference type="SUPFAM" id="SSF54637">
    <property type="entry name" value="Thioesterase/thiol ester dehydrase-isomerase"/>
    <property type="match status" value="1"/>
</dbReference>
<evidence type="ECO:0000313" key="4">
    <source>
        <dbReference type="EMBL" id="MDI9237988.1"/>
    </source>
</evidence>
<dbReference type="EMBL" id="JASGBI010000001">
    <property type="protein sequence ID" value="MDI9237988.1"/>
    <property type="molecule type" value="Genomic_DNA"/>
</dbReference>
<gene>
    <name evidence="4" type="ORF">QLQ15_03595</name>
</gene>
<dbReference type="InterPro" id="IPR029069">
    <property type="entry name" value="HotDog_dom_sf"/>
</dbReference>
<evidence type="ECO:0000256" key="2">
    <source>
        <dbReference type="ARBA" id="ARBA00022801"/>
    </source>
</evidence>
<evidence type="ECO:0000256" key="1">
    <source>
        <dbReference type="ARBA" id="ARBA00008324"/>
    </source>
</evidence>
<protein>
    <submittedName>
        <fullName evidence="4">Hotdog fold thioesterase</fullName>
    </submittedName>
</protein>
<feature type="domain" description="Thioesterase" evidence="3">
    <location>
        <begin position="60"/>
        <end position="137"/>
    </location>
</feature>
<dbReference type="RefSeq" id="WP_283211480.1">
    <property type="nucleotide sequence ID" value="NZ_JASGBI010000001.1"/>
</dbReference>